<evidence type="ECO:0000313" key="4">
    <source>
        <dbReference type="EMBL" id="MBL6455553.1"/>
    </source>
</evidence>
<evidence type="ECO:0000313" key="5">
    <source>
        <dbReference type="Proteomes" id="UP000606490"/>
    </source>
</evidence>
<dbReference type="EMBL" id="JAEUXJ010000003">
    <property type="protein sequence ID" value="MBL6455553.1"/>
    <property type="molecule type" value="Genomic_DNA"/>
</dbReference>
<accession>A0ABS1V1H0</accession>
<comment type="caution">
    <text evidence="4">The sequence shown here is derived from an EMBL/GenBank/DDBJ whole genome shotgun (WGS) entry which is preliminary data.</text>
</comment>
<keyword evidence="5" id="KW-1185">Reference proteome</keyword>
<keyword evidence="2 3" id="KW-0802">TPR repeat</keyword>
<dbReference type="Gene3D" id="1.25.40.10">
    <property type="entry name" value="Tetratricopeptide repeat domain"/>
    <property type="match status" value="1"/>
</dbReference>
<dbReference type="Proteomes" id="UP000606490">
    <property type="component" value="Unassembled WGS sequence"/>
</dbReference>
<sequence>MENPSPPPPACDPTALIAAADRCTAAGERQRALALFDRAIALAPDCAPAWAGAGLALQALGRPGEAMAALCRARCLNPGHAPARNGIGTLLLARGLPGEAAAEFAAAAEAAPGWWVPWVNGGLAAQHRGRPEAALAPLHRAVELAPAEAEPWHALGTALILLHRPEEAEAALRRALALAPDHALAHGNLGRALRDQNRVAEARGEYAAALALRPDHAEARWNLAIADLLLGDWDTGWEGAEVRWAVPSFPSRPRSFAQPLWQGEALEGRTLLLHAEQGFGDSIMMLRYLPLVAARGGRLLLELPAELLPLAAGLPAEPIAAGSPLPNFDLHCPLLSLPHAFGTRPETVPPAPYLRPPEEAAARWAGRLPADGGPPRVGLVWAGRPTHRNDANRSIGLAALAPLLAMPGLRFYGLQAGPRAAEIGALGLAPQIEDLSPLLADFGETAAALARLDLLVAVDTAVLHLAGALGRPFRALLPFAPDWRWMLGREDTPWYPTGRLLRQARPGDWSAPLAALAADLADLAPFPALAAE</sequence>
<dbReference type="RefSeq" id="WP_202825287.1">
    <property type="nucleotide sequence ID" value="NZ_JAEUXJ010000003.1"/>
</dbReference>
<feature type="repeat" description="TPR" evidence="3">
    <location>
        <begin position="149"/>
        <end position="182"/>
    </location>
</feature>
<dbReference type="InterPro" id="IPR011990">
    <property type="entry name" value="TPR-like_helical_dom_sf"/>
</dbReference>
<dbReference type="PROSITE" id="PS50005">
    <property type="entry name" value="TPR"/>
    <property type="match status" value="2"/>
</dbReference>
<evidence type="ECO:0000256" key="3">
    <source>
        <dbReference type="PROSITE-ProRule" id="PRU00339"/>
    </source>
</evidence>
<dbReference type="PANTHER" id="PTHR44858:SF1">
    <property type="entry name" value="UDP-N-ACETYLGLUCOSAMINE--PEPTIDE N-ACETYLGLUCOSAMINYLTRANSFERASE SPINDLY-RELATED"/>
    <property type="match status" value="1"/>
</dbReference>
<gene>
    <name evidence="4" type="ORF">JMJ55_09485</name>
</gene>
<protein>
    <submittedName>
        <fullName evidence="4">Tetratricopeptide repeat protein</fullName>
    </submittedName>
</protein>
<dbReference type="InterPro" id="IPR019734">
    <property type="entry name" value="TPR_rpt"/>
</dbReference>
<dbReference type="SUPFAM" id="SSF48452">
    <property type="entry name" value="TPR-like"/>
    <property type="match status" value="1"/>
</dbReference>
<dbReference type="InterPro" id="IPR050498">
    <property type="entry name" value="Ycf3"/>
</dbReference>
<name>A0ABS1V1H0_9PROT</name>
<evidence type="ECO:0000256" key="1">
    <source>
        <dbReference type="ARBA" id="ARBA00022737"/>
    </source>
</evidence>
<proteinExistence type="predicted"/>
<reference evidence="4 5" key="1">
    <citation type="submission" date="2021-01" db="EMBL/GenBank/DDBJ databases">
        <title>Belnapia mucosa sp. nov. and Belnapia arida sp. nov., isolated from the Tabernas Desert (Almeria, Spain).</title>
        <authorList>
            <person name="Molina-Menor E."/>
            <person name="Vidal-Verdu A."/>
            <person name="Calonge A."/>
            <person name="Satari L."/>
            <person name="Pereto Magraner J."/>
            <person name="Porcar Miralles M."/>
        </authorList>
    </citation>
    <scope>NUCLEOTIDE SEQUENCE [LARGE SCALE GENOMIC DNA]</scope>
    <source>
        <strain evidence="4 5">T6</strain>
    </source>
</reference>
<dbReference type="SUPFAM" id="SSF53756">
    <property type="entry name" value="UDP-Glycosyltransferase/glycogen phosphorylase"/>
    <property type="match status" value="1"/>
</dbReference>
<dbReference type="SMART" id="SM00028">
    <property type="entry name" value="TPR"/>
    <property type="match status" value="6"/>
</dbReference>
<keyword evidence="1" id="KW-0677">Repeat</keyword>
<dbReference type="PANTHER" id="PTHR44858">
    <property type="entry name" value="TETRATRICOPEPTIDE REPEAT PROTEIN 6"/>
    <property type="match status" value="1"/>
</dbReference>
<feature type="repeat" description="TPR" evidence="3">
    <location>
        <begin position="183"/>
        <end position="216"/>
    </location>
</feature>
<dbReference type="Gene3D" id="3.40.50.2000">
    <property type="entry name" value="Glycogen Phosphorylase B"/>
    <property type="match status" value="1"/>
</dbReference>
<dbReference type="Pfam" id="PF13432">
    <property type="entry name" value="TPR_16"/>
    <property type="match status" value="2"/>
</dbReference>
<evidence type="ECO:0000256" key="2">
    <source>
        <dbReference type="ARBA" id="ARBA00022803"/>
    </source>
</evidence>
<organism evidence="4 5">
    <name type="scientific">Belnapia mucosa</name>
    <dbReference type="NCBI Taxonomy" id="2804532"/>
    <lineage>
        <taxon>Bacteria</taxon>
        <taxon>Pseudomonadati</taxon>
        <taxon>Pseudomonadota</taxon>
        <taxon>Alphaproteobacteria</taxon>
        <taxon>Acetobacterales</taxon>
        <taxon>Roseomonadaceae</taxon>
        <taxon>Belnapia</taxon>
    </lineage>
</organism>